<keyword evidence="3" id="KW-1185">Reference proteome</keyword>
<sequence>MKLKYILLFLFIACFTTACNTDDADDTQQEVNEVEGVLKVQEISNNTHTIELYNKEGVFKTGYNSIRLRIKDNTTNMYVENATVSWKPIMQMPSMQHSSPYSTIEKSIGTNTVYQGFIVYQMTNTDGSGWSLTIDYAIDGTDYTATDAIHVLQNEKQHVTSFMGNDAVRYVLALVEPESPIIGVNTLKVALFRMESMMTFSEVEDYTISLDPRMPGMGNHSSPNNTDLSYSFVDKLYHGDLSLTMTGYWVLNLKLMNTLDEILKGETVTEDNPQSSLYLELEF</sequence>
<reference evidence="2 3" key="1">
    <citation type="submission" date="2018-07" db="EMBL/GenBank/DDBJ databases">
        <title>Oceanihabitans testaceum sp. nov., isolated from marine sediment.</title>
        <authorList>
            <person name="Li C.-M."/>
        </authorList>
    </citation>
    <scope>NUCLEOTIDE SEQUENCE [LARGE SCALE GENOMIC DNA]</scope>
    <source>
        <strain evidence="2 3">S9-10</strain>
    </source>
</reference>
<comment type="caution">
    <text evidence="2">The sequence shown here is derived from an EMBL/GenBank/DDBJ whole genome shotgun (WGS) entry which is preliminary data.</text>
</comment>
<dbReference type="Proteomes" id="UP000252249">
    <property type="component" value="Unassembled WGS sequence"/>
</dbReference>
<keyword evidence="1" id="KW-0732">Signal</keyword>
<dbReference type="PROSITE" id="PS51257">
    <property type="entry name" value="PROKAR_LIPOPROTEIN"/>
    <property type="match status" value="1"/>
</dbReference>
<evidence type="ECO:0008006" key="4">
    <source>
        <dbReference type="Google" id="ProtNLM"/>
    </source>
</evidence>
<proteinExistence type="predicted"/>
<feature type="chain" id="PRO_5016628814" description="YtkA-like domain-containing protein" evidence="1">
    <location>
        <begin position="21"/>
        <end position="283"/>
    </location>
</feature>
<gene>
    <name evidence="2" type="ORF">DU428_09005</name>
</gene>
<organism evidence="2 3">
    <name type="scientific">Oceanihabitans sediminis</name>
    <dbReference type="NCBI Taxonomy" id="1812012"/>
    <lineage>
        <taxon>Bacteria</taxon>
        <taxon>Pseudomonadati</taxon>
        <taxon>Bacteroidota</taxon>
        <taxon>Flavobacteriia</taxon>
        <taxon>Flavobacteriales</taxon>
        <taxon>Flavobacteriaceae</taxon>
        <taxon>Oceanihabitans</taxon>
    </lineage>
</organism>
<evidence type="ECO:0000313" key="3">
    <source>
        <dbReference type="Proteomes" id="UP000252249"/>
    </source>
</evidence>
<name>A0A368P4R0_9FLAO</name>
<feature type="signal peptide" evidence="1">
    <location>
        <begin position="1"/>
        <end position="20"/>
    </location>
</feature>
<protein>
    <recommendedName>
        <fullName evidence="4">YtkA-like domain-containing protein</fullName>
    </recommendedName>
</protein>
<evidence type="ECO:0000313" key="2">
    <source>
        <dbReference type="EMBL" id="RCU57074.1"/>
    </source>
</evidence>
<dbReference type="AlphaFoldDB" id="A0A368P4R0"/>
<evidence type="ECO:0000256" key="1">
    <source>
        <dbReference type="SAM" id="SignalP"/>
    </source>
</evidence>
<accession>A0A368P4R0</accession>
<dbReference type="RefSeq" id="WP_113966509.1">
    <property type="nucleotide sequence ID" value="NZ_QNRP01000006.1"/>
</dbReference>
<dbReference type="OrthoDB" id="1065544at2"/>
<dbReference type="EMBL" id="QPIG01000003">
    <property type="protein sequence ID" value="RCU57074.1"/>
    <property type="molecule type" value="Genomic_DNA"/>
</dbReference>